<keyword evidence="2" id="KW-1185">Reference proteome</keyword>
<reference evidence="1" key="1">
    <citation type="submission" date="2020-05" db="EMBL/GenBank/DDBJ databases">
        <title>Large-scale comparative analyses of tick genomes elucidate their genetic diversity and vector capacities.</title>
        <authorList>
            <person name="Jia N."/>
            <person name="Wang J."/>
            <person name="Shi W."/>
            <person name="Du L."/>
            <person name="Sun Y."/>
            <person name="Zhan W."/>
            <person name="Jiang J."/>
            <person name="Wang Q."/>
            <person name="Zhang B."/>
            <person name="Ji P."/>
            <person name="Sakyi L.B."/>
            <person name="Cui X."/>
            <person name="Yuan T."/>
            <person name="Jiang B."/>
            <person name="Yang W."/>
            <person name="Lam T.T.-Y."/>
            <person name="Chang Q."/>
            <person name="Ding S."/>
            <person name="Wang X."/>
            <person name="Zhu J."/>
            <person name="Ruan X."/>
            <person name="Zhao L."/>
            <person name="Wei J."/>
            <person name="Que T."/>
            <person name="Du C."/>
            <person name="Cheng J."/>
            <person name="Dai P."/>
            <person name="Han X."/>
            <person name="Huang E."/>
            <person name="Gao Y."/>
            <person name="Liu J."/>
            <person name="Shao H."/>
            <person name="Ye R."/>
            <person name="Li L."/>
            <person name="Wei W."/>
            <person name="Wang X."/>
            <person name="Wang C."/>
            <person name="Yang T."/>
            <person name="Huo Q."/>
            <person name="Li W."/>
            <person name="Guo W."/>
            <person name="Chen H."/>
            <person name="Zhou L."/>
            <person name="Ni X."/>
            <person name="Tian J."/>
            <person name="Zhou Y."/>
            <person name="Sheng Y."/>
            <person name="Liu T."/>
            <person name="Pan Y."/>
            <person name="Xia L."/>
            <person name="Li J."/>
            <person name="Zhao F."/>
            <person name="Cao W."/>
        </authorList>
    </citation>
    <scope>NUCLEOTIDE SEQUENCE</scope>
    <source>
        <strain evidence="1">Hyas-2018</strain>
    </source>
</reference>
<sequence>MGKWAKYVRNYKKEWEKEPDFKDWLSPSASGDMACCRACKVELRPHVQDLMLHSTSVKHANNMKRSAGP</sequence>
<proteinExistence type="predicted"/>
<comment type="caution">
    <text evidence="1">The sequence shown here is derived from an EMBL/GenBank/DDBJ whole genome shotgun (WGS) entry which is preliminary data.</text>
</comment>
<gene>
    <name evidence="1" type="ORF">HPB50_014190</name>
</gene>
<dbReference type="EMBL" id="CM023485">
    <property type="protein sequence ID" value="KAH6930500.1"/>
    <property type="molecule type" value="Genomic_DNA"/>
</dbReference>
<name>A0ACB7S7K0_HYAAI</name>
<evidence type="ECO:0000313" key="2">
    <source>
        <dbReference type="Proteomes" id="UP000821845"/>
    </source>
</evidence>
<organism evidence="1 2">
    <name type="scientific">Hyalomma asiaticum</name>
    <name type="common">Tick</name>
    <dbReference type="NCBI Taxonomy" id="266040"/>
    <lineage>
        <taxon>Eukaryota</taxon>
        <taxon>Metazoa</taxon>
        <taxon>Ecdysozoa</taxon>
        <taxon>Arthropoda</taxon>
        <taxon>Chelicerata</taxon>
        <taxon>Arachnida</taxon>
        <taxon>Acari</taxon>
        <taxon>Parasitiformes</taxon>
        <taxon>Ixodida</taxon>
        <taxon>Ixodoidea</taxon>
        <taxon>Ixodidae</taxon>
        <taxon>Hyalomminae</taxon>
        <taxon>Hyalomma</taxon>
    </lineage>
</organism>
<accession>A0ACB7S7K0</accession>
<protein>
    <submittedName>
        <fullName evidence="1">Uncharacterized protein</fullName>
    </submittedName>
</protein>
<dbReference type="Proteomes" id="UP000821845">
    <property type="component" value="Chromosome 5"/>
</dbReference>
<evidence type="ECO:0000313" key="1">
    <source>
        <dbReference type="EMBL" id="KAH6930500.1"/>
    </source>
</evidence>